<dbReference type="Pfam" id="PF07561">
    <property type="entry name" value="DUF1540"/>
    <property type="match status" value="1"/>
</dbReference>
<dbReference type="OrthoDB" id="1739902at2"/>
<organism evidence="3 4">
    <name type="scientific">Ruminiclostridium sufflavum DSM 19573</name>
    <dbReference type="NCBI Taxonomy" id="1121337"/>
    <lineage>
        <taxon>Bacteria</taxon>
        <taxon>Bacillati</taxon>
        <taxon>Bacillota</taxon>
        <taxon>Clostridia</taxon>
        <taxon>Eubacteriales</taxon>
        <taxon>Oscillospiraceae</taxon>
        <taxon>Ruminiclostridium</taxon>
    </lineage>
</organism>
<dbReference type="InterPro" id="IPR011437">
    <property type="entry name" value="DUF1540"/>
</dbReference>
<evidence type="ECO:0000256" key="1">
    <source>
        <dbReference type="SAM" id="MobiDB-lite"/>
    </source>
</evidence>
<comment type="caution">
    <text evidence="3">The sequence shown here is derived from an EMBL/GenBank/DDBJ whole genome shotgun (WGS) entry which is preliminary data.</text>
</comment>
<proteinExistence type="predicted"/>
<dbReference type="Proteomes" id="UP000248132">
    <property type="component" value="Unassembled WGS sequence"/>
</dbReference>
<dbReference type="RefSeq" id="WP_110461811.1">
    <property type="nucleotide sequence ID" value="NZ_QKMR01000009.1"/>
</dbReference>
<evidence type="ECO:0000313" key="3">
    <source>
        <dbReference type="EMBL" id="PYG87748.1"/>
    </source>
</evidence>
<sequence>MSANMMNHPHEGIKCVVDTCKYHMAGDYCSADQIEVSAKDASTSRQTDCETFIPESRKR</sequence>
<keyword evidence="4" id="KW-1185">Reference proteome</keyword>
<name>A0A318XNU0_9FIRM</name>
<dbReference type="EMBL" id="QKMR01000009">
    <property type="protein sequence ID" value="PYG87748.1"/>
    <property type="molecule type" value="Genomic_DNA"/>
</dbReference>
<accession>A0A318XNU0</accession>
<feature type="region of interest" description="Disordered" evidence="1">
    <location>
        <begin position="39"/>
        <end position="59"/>
    </location>
</feature>
<evidence type="ECO:0000259" key="2">
    <source>
        <dbReference type="Pfam" id="PF07561"/>
    </source>
</evidence>
<dbReference type="AlphaFoldDB" id="A0A318XNU0"/>
<evidence type="ECO:0000313" key="4">
    <source>
        <dbReference type="Proteomes" id="UP000248132"/>
    </source>
</evidence>
<gene>
    <name evidence="3" type="ORF">LY28_01768</name>
</gene>
<feature type="domain" description="DUF1540" evidence="2">
    <location>
        <begin position="13"/>
        <end position="52"/>
    </location>
</feature>
<reference evidence="3 4" key="1">
    <citation type="submission" date="2018-06" db="EMBL/GenBank/DDBJ databases">
        <title>Genomic Encyclopedia of Type Strains, Phase I: the one thousand microbial genomes (KMG-I) project.</title>
        <authorList>
            <person name="Kyrpides N."/>
        </authorList>
    </citation>
    <scope>NUCLEOTIDE SEQUENCE [LARGE SCALE GENOMIC DNA]</scope>
    <source>
        <strain evidence="3 4">DSM 19573</strain>
    </source>
</reference>
<protein>
    <submittedName>
        <fullName evidence="3">Uncharacterized protein DUF1540</fullName>
    </submittedName>
</protein>